<evidence type="ECO:0000313" key="1">
    <source>
        <dbReference type="EMBL" id="QJA47591.1"/>
    </source>
</evidence>
<accession>A0A6H1ZJI6</accession>
<reference evidence="1" key="1">
    <citation type="submission" date="2020-03" db="EMBL/GenBank/DDBJ databases">
        <title>The deep terrestrial virosphere.</title>
        <authorList>
            <person name="Holmfeldt K."/>
            <person name="Nilsson E."/>
            <person name="Simone D."/>
            <person name="Lopez-Fernandez M."/>
            <person name="Wu X."/>
            <person name="de Brujin I."/>
            <person name="Lundin D."/>
            <person name="Andersson A."/>
            <person name="Bertilsson S."/>
            <person name="Dopson M."/>
        </authorList>
    </citation>
    <scope>NUCLEOTIDE SEQUENCE</scope>
    <source>
        <strain evidence="1">TM448A00705</strain>
    </source>
</reference>
<protein>
    <submittedName>
        <fullName evidence="1">Uncharacterized protein</fullName>
    </submittedName>
</protein>
<sequence length="60" mass="7287">MQITRSFSRDSRLRCSTHTLVREKRWWKAHIHRTNRRAARVAIRCDQEPQDRLLTGWVIS</sequence>
<organism evidence="1">
    <name type="scientific">viral metagenome</name>
    <dbReference type="NCBI Taxonomy" id="1070528"/>
    <lineage>
        <taxon>unclassified sequences</taxon>
        <taxon>metagenomes</taxon>
        <taxon>organismal metagenomes</taxon>
    </lineage>
</organism>
<gene>
    <name evidence="1" type="ORF">TM448A00705_0005</name>
</gene>
<proteinExistence type="predicted"/>
<dbReference type="EMBL" id="MT144050">
    <property type="protein sequence ID" value="QJA47591.1"/>
    <property type="molecule type" value="Genomic_DNA"/>
</dbReference>
<dbReference type="AlphaFoldDB" id="A0A6H1ZJI6"/>
<name>A0A6H1ZJI6_9ZZZZ</name>